<sequence length="345" mass="37659">MELDALPDGVLVAAADGVVSEVNTTLERLLGSSRSDLVGKHLADVLVLDDKQGNSWYACHRPYEGFANRTRIAEGSWYTPDGTELLVTATLERLRPRGAVQRVVMCIRNGRARAAKDRTRSDLVATVAHELRSPLTGVKGFTATLLRKWDRFSDDQRKLMLETIDNDANRLSRLITELLDAARIDSGRLTLRPRPIRLAETVQGVLDSISAGTGQPLAVDEEGDVATIWADPDRVAQLVTNVVENAMRHGRGAARISVRRPRDDRDGAVLVVEDDGPGIPPEMRSRIFTRFWKSGERGGSGLGLYIVRGIVEGHHGEVGIGDADGGGARVTVWLPVNQPEILDAQ</sequence>
<gene>
    <name evidence="10" type="ORF">L0C25_22305</name>
</gene>
<dbReference type="CDD" id="cd00075">
    <property type="entry name" value="HATPase"/>
    <property type="match status" value="1"/>
</dbReference>
<dbReference type="Gene3D" id="1.10.287.130">
    <property type="match status" value="1"/>
</dbReference>
<keyword evidence="10" id="KW-0547">Nucleotide-binding</keyword>
<keyword evidence="6" id="KW-0418">Kinase</keyword>
<keyword evidence="10" id="KW-0067">ATP-binding</keyword>
<keyword evidence="11" id="KW-1185">Reference proteome</keyword>
<dbReference type="InterPro" id="IPR005467">
    <property type="entry name" value="His_kinase_dom"/>
</dbReference>
<dbReference type="InterPro" id="IPR013767">
    <property type="entry name" value="PAS_fold"/>
</dbReference>
<dbReference type="Gene3D" id="3.30.565.10">
    <property type="entry name" value="Histidine kinase-like ATPase, C-terminal domain"/>
    <property type="match status" value="1"/>
</dbReference>
<dbReference type="Gene3D" id="3.30.450.20">
    <property type="entry name" value="PAS domain"/>
    <property type="match status" value="1"/>
</dbReference>
<dbReference type="CDD" id="cd00130">
    <property type="entry name" value="PAS"/>
    <property type="match status" value="1"/>
</dbReference>
<dbReference type="Proteomes" id="UP001164390">
    <property type="component" value="Chromosome"/>
</dbReference>
<feature type="domain" description="PAS" evidence="9">
    <location>
        <begin position="1"/>
        <end position="52"/>
    </location>
</feature>
<dbReference type="InterPro" id="IPR036890">
    <property type="entry name" value="HATPase_C_sf"/>
</dbReference>
<dbReference type="EMBL" id="CP094970">
    <property type="protein sequence ID" value="UYM05214.1"/>
    <property type="molecule type" value="Genomic_DNA"/>
</dbReference>
<dbReference type="InterPro" id="IPR035965">
    <property type="entry name" value="PAS-like_dom_sf"/>
</dbReference>
<dbReference type="GO" id="GO:0006355">
    <property type="term" value="P:regulation of DNA-templated transcription"/>
    <property type="evidence" value="ECO:0007669"/>
    <property type="project" value="InterPro"/>
</dbReference>
<evidence type="ECO:0000256" key="1">
    <source>
        <dbReference type="ARBA" id="ARBA00000085"/>
    </source>
</evidence>
<dbReference type="EC" id="2.7.13.3" evidence="3"/>
<evidence type="ECO:0000256" key="4">
    <source>
        <dbReference type="ARBA" id="ARBA00022553"/>
    </source>
</evidence>
<evidence type="ECO:0000313" key="10">
    <source>
        <dbReference type="EMBL" id="UYM05214.1"/>
    </source>
</evidence>
<dbReference type="InterPro" id="IPR036097">
    <property type="entry name" value="HisK_dim/P_sf"/>
</dbReference>
<reference evidence="10" key="1">
    <citation type="submission" date="2022-01" db="EMBL/GenBank/DDBJ databases">
        <title>Nocardioidaceae gen. sp. A5X3R13.</title>
        <authorList>
            <person name="Lopez Marin M.A."/>
            <person name="Uhlik O."/>
        </authorList>
    </citation>
    <scope>NUCLEOTIDE SEQUENCE</scope>
    <source>
        <strain evidence="10">A5X3R13</strain>
    </source>
</reference>
<dbReference type="KEGG" id="sgrg:L0C25_22305"/>
<evidence type="ECO:0000256" key="5">
    <source>
        <dbReference type="ARBA" id="ARBA00022679"/>
    </source>
</evidence>
<dbReference type="SUPFAM" id="SSF55874">
    <property type="entry name" value="ATPase domain of HSP90 chaperone/DNA topoisomerase II/histidine kinase"/>
    <property type="match status" value="1"/>
</dbReference>
<accession>A0AA46TH20</accession>
<dbReference type="GO" id="GO:0005524">
    <property type="term" value="F:ATP binding"/>
    <property type="evidence" value="ECO:0007669"/>
    <property type="project" value="UniProtKB-KW"/>
</dbReference>
<evidence type="ECO:0000313" key="11">
    <source>
        <dbReference type="Proteomes" id="UP001164390"/>
    </source>
</evidence>
<dbReference type="PROSITE" id="PS50109">
    <property type="entry name" value="HIS_KIN"/>
    <property type="match status" value="1"/>
</dbReference>
<evidence type="ECO:0000256" key="7">
    <source>
        <dbReference type="ARBA" id="ARBA00023012"/>
    </source>
</evidence>
<dbReference type="FunFam" id="1.10.287.130:FF:000001">
    <property type="entry name" value="Two-component sensor histidine kinase"/>
    <property type="match status" value="1"/>
</dbReference>
<dbReference type="GO" id="GO:0005886">
    <property type="term" value="C:plasma membrane"/>
    <property type="evidence" value="ECO:0007669"/>
    <property type="project" value="UniProtKB-SubCell"/>
</dbReference>
<dbReference type="PANTHER" id="PTHR43711:SF1">
    <property type="entry name" value="HISTIDINE KINASE 1"/>
    <property type="match status" value="1"/>
</dbReference>
<proteinExistence type="predicted"/>
<evidence type="ECO:0000256" key="3">
    <source>
        <dbReference type="ARBA" id="ARBA00012438"/>
    </source>
</evidence>
<evidence type="ECO:0000256" key="2">
    <source>
        <dbReference type="ARBA" id="ARBA00004236"/>
    </source>
</evidence>
<protein>
    <recommendedName>
        <fullName evidence="3">histidine kinase</fullName>
        <ecNumber evidence="3">2.7.13.3</ecNumber>
    </recommendedName>
</protein>
<name>A0AA46TH20_9ACTN</name>
<dbReference type="InterPro" id="IPR003594">
    <property type="entry name" value="HATPase_dom"/>
</dbReference>
<dbReference type="NCBIfam" id="TIGR00229">
    <property type="entry name" value="sensory_box"/>
    <property type="match status" value="1"/>
</dbReference>
<dbReference type="PROSITE" id="PS50112">
    <property type="entry name" value="PAS"/>
    <property type="match status" value="1"/>
</dbReference>
<dbReference type="PRINTS" id="PR00344">
    <property type="entry name" value="BCTRLSENSOR"/>
</dbReference>
<evidence type="ECO:0000259" key="8">
    <source>
        <dbReference type="PROSITE" id="PS50109"/>
    </source>
</evidence>
<dbReference type="Pfam" id="PF00512">
    <property type="entry name" value="HisKA"/>
    <property type="match status" value="1"/>
</dbReference>
<comment type="subcellular location">
    <subcellularLocation>
        <location evidence="2">Cell membrane</location>
    </subcellularLocation>
</comment>
<dbReference type="GO" id="GO:0000155">
    <property type="term" value="F:phosphorelay sensor kinase activity"/>
    <property type="evidence" value="ECO:0007669"/>
    <property type="project" value="InterPro"/>
</dbReference>
<organism evidence="10 11">
    <name type="scientific">Solicola gregarius</name>
    <dbReference type="NCBI Taxonomy" id="2908642"/>
    <lineage>
        <taxon>Bacteria</taxon>
        <taxon>Bacillati</taxon>
        <taxon>Actinomycetota</taxon>
        <taxon>Actinomycetes</taxon>
        <taxon>Propionibacteriales</taxon>
        <taxon>Nocardioidaceae</taxon>
        <taxon>Solicola</taxon>
    </lineage>
</organism>
<dbReference type="InterPro" id="IPR004358">
    <property type="entry name" value="Sig_transdc_His_kin-like_C"/>
</dbReference>
<dbReference type="CDD" id="cd00082">
    <property type="entry name" value="HisKA"/>
    <property type="match status" value="1"/>
</dbReference>
<dbReference type="Pfam" id="PF02518">
    <property type="entry name" value="HATPase_c"/>
    <property type="match status" value="1"/>
</dbReference>
<dbReference type="RefSeq" id="WP_271634008.1">
    <property type="nucleotide sequence ID" value="NZ_CP094970.1"/>
</dbReference>
<evidence type="ECO:0000256" key="6">
    <source>
        <dbReference type="ARBA" id="ARBA00022777"/>
    </source>
</evidence>
<keyword evidence="5" id="KW-0808">Transferase</keyword>
<dbReference type="InterPro" id="IPR000014">
    <property type="entry name" value="PAS"/>
</dbReference>
<dbReference type="InterPro" id="IPR050736">
    <property type="entry name" value="Sensor_HK_Regulatory"/>
</dbReference>
<dbReference type="Pfam" id="PF00989">
    <property type="entry name" value="PAS"/>
    <property type="match status" value="1"/>
</dbReference>
<dbReference type="PANTHER" id="PTHR43711">
    <property type="entry name" value="TWO-COMPONENT HISTIDINE KINASE"/>
    <property type="match status" value="1"/>
</dbReference>
<comment type="catalytic activity">
    <reaction evidence="1">
        <text>ATP + protein L-histidine = ADP + protein N-phospho-L-histidine.</text>
        <dbReference type="EC" id="2.7.13.3"/>
    </reaction>
</comment>
<dbReference type="SMART" id="SM00388">
    <property type="entry name" value="HisKA"/>
    <property type="match status" value="1"/>
</dbReference>
<keyword evidence="4" id="KW-0597">Phosphoprotein</keyword>
<keyword evidence="7" id="KW-0902">Two-component regulatory system</keyword>
<feature type="domain" description="Histidine kinase" evidence="8">
    <location>
        <begin position="126"/>
        <end position="338"/>
    </location>
</feature>
<dbReference type="AlphaFoldDB" id="A0AA46TH20"/>
<dbReference type="InterPro" id="IPR003661">
    <property type="entry name" value="HisK_dim/P_dom"/>
</dbReference>
<dbReference type="SUPFAM" id="SSF55785">
    <property type="entry name" value="PYP-like sensor domain (PAS domain)"/>
    <property type="match status" value="1"/>
</dbReference>
<dbReference type="SMART" id="SM00387">
    <property type="entry name" value="HATPase_c"/>
    <property type="match status" value="1"/>
</dbReference>
<evidence type="ECO:0000259" key="9">
    <source>
        <dbReference type="PROSITE" id="PS50112"/>
    </source>
</evidence>
<dbReference type="SUPFAM" id="SSF47384">
    <property type="entry name" value="Homodimeric domain of signal transducing histidine kinase"/>
    <property type="match status" value="1"/>
</dbReference>